<feature type="compositionally biased region" description="Low complexity" evidence="2">
    <location>
        <begin position="728"/>
        <end position="743"/>
    </location>
</feature>
<evidence type="ECO:0000313" key="5">
    <source>
        <dbReference type="Proteomes" id="UP000799324"/>
    </source>
</evidence>
<dbReference type="SMART" id="SM00233">
    <property type="entry name" value="PH"/>
    <property type="match status" value="1"/>
</dbReference>
<evidence type="ECO:0000256" key="1">
    <source>
        <dbReference type="ARBA" id="ARBA00022553"/>
    </source>
</evidence>
<protein>
    <recommendedName>
        <fullName evidence="3">PH domain-containing protein</fullName>
    </recommendedName>
</protein>
<dbReference type="Gene3D" id="1.20.1270.60">
    <property type="entry name" value="Arfaptin homology (AH) domain/BAR domain"/>
    <property type="match status" value="1"/>
</dbReference>
<dbReference type="Gene3D" id="2.30.29.30">
    <property type="entry name" value="Pleckstrin-homology domain (PH domain)/Phosphotyrosine-binding domain (PTB)"/>
    <property type="match status" value="1"/>
</dbReference>
<feature type="compositionally biased region" description="Low complexity" evidence="2">
    <location>
        <begin position="52"/>
        <end position="66"/>
    </location>
</feature>
<feature type="region of interest" description="Disordered" evidence="2">
    <location>
        <begin position="547"/>
        <end position="572"/>
    </location>
</feature>
<dbReference type="PROSITE" id="PS50003">
    <property type="entry name" value="PH_DOMAIN"/>
    <property type="match status" value="1"/>
</dbReference>
<dbReference type="InterPro" id="IPR043453">
    <property type="entry name" value="Slm1_PH"/>
</dbReference>
<dbReference type="EMBL" id="MU004321">
    <property type="protein sequence ID" value="KAF2657811.1"/>
    <property type="molecule type" value="Genomic_DNA"/>
</dbReference>
<feature type="compositionally biased region" description="Polar residues" evidence="2">
    <location>
        <begin position="93"/>
        <end position="111"/>
    </location>
</feature>
<name>A0A6A6TER4_9PLEO</name>
<dbReference type="Pfam" id="PF20400">
    <property type="entry name" value="BAR_4"/>
    <property type="match status" value="1"/>
</dbReference>
<feature type="region of interest" description="Disordered" evidence="2">
    <location>
        <begin position="791"/>
        <end position="852"/>
    </location>
</feature>
<feature type="compositionally biased region" description="Basic and acidic residues" evidence="2">
    <location>
        <begin position="67"/>
        <end position="77"/>
    </location>
</feature>
<feature type="compositionally biased region" description="Low complexity" evidence="2">
    <location>
        <begin position="672"/>
        <end position="689"/>
    </location>
</feature>
<proteinExistence type="predicted"/>
<feature type="compositionally biased region" description="Low complexity" evidence="2">
    <location>
        <begin position="828"/>
        <end position="839"/>
    </location>
</feature>
<feature type="compositionally biased region" description="Low complexity" evidence="2">
    <location>
        <begin position="552"/>
        <end position="563"/>
    </location>
</feature>
<feature type="compositionally biased region" description="Polar residues" evidence="2">
    <location>
        <begin position="614"/>
        <end position="653"/>
    </location>
</feature>
<feature type="region of interest" description="Disordered" evidence="2">
    <location>
        <begin position="584"/>
        <end position="764"/>
    </location>
</feature>
<dbReference type="InterPro" id="IPR046869">
    <property type="entry name" value="SLM1/RGC1-like_PH"/>
</dbReference>
<feature type="domain" description="PH" evidence="3">
    <location>
        <begin position="431"/>
        <end position="536"/>
    </location>
</feature>
<dbReference type="Proteomes" id="UP000799324">
    <property type="component" value="Unassembled WGS sequence"/>
</dbReference>
<dbReference type="PANTHER" id="PTHR31941">
    <property type="entry name" value="CYTOSKELETAL SIGNALING PROTEIN SLM1"/>
    <property type="match status" value="1"/>
</dbReference>
<keyword evidence="5" id="KW-1185">Reference proteome</keyword>
<keyword evidence="1" id="KW-0597">Phosphoprotein</keyword>
<feature type="region of interest" description="Disordered" evidence="2">
    <location>
        <begin position="1"/>
        <end position="160"/>
    </location>
</feature>
<dbReference type="AlphaFoldDB" id="A0A6A6TER4"/>
<feature type="compositionally biased region" description="Low complexity" evidence="2">
    <location>
        <begin position="791"/>
        <end position="803"/>
    </location>
</feature>
<feature type="compositionally biased region" description="Polar residues" evidence="2">
    <location>
        <begin position="1"/>
        <end position="16"/>
    </location>
</feature>
<dbReference type="PANTHER" id="PTHR31941:SF16">
    <property type="entry name" value="PHOSPHATIDYLINOSITOL 4,5-BISPHOSPHATE-BINDING PROTEIN SLM1-RELATED"/>
    <property type="match status" value="1"/>
</dbReference>
<feature type="compositionally biased region" description="Polar residues" evidence="2">
    <location>
        <begin position="700"/>
        <end position="712"/>
    </location>
</feature>
<feature type="region of interest" description="Disordered" evidence="2">
    <location>
        <begin position="890"/>
        <end position="909"/>
    </location>
</feature>
<organism evidence="4 5">
    <name type="scientific">Lophiostoma macrostomum CBS 122681</name>
    <dbReference type="NCBI Taxonomy" id="1314788"/>
    <lineage>
        <taxon>Eukaryota</taxon>
        <taxon>Fungi</taxon>
        <taxon>Dikarya</taxon>
        <taxon>Ascomycota</taxon>
        <taxon>Pezizomycotina</taxon>
        <taxon>Dothideomycetes</taxon>
        <taxon>Pleosporomycetidae</taxon>
        <taxon>Pleosporales</taxon>
        <taxon>Lophiostomataceae</taxon>
        <taxon>Lophiostoma</taxon>
    </lineage>
</organism>
<sequence>MATQRPQTPSAYNNVPTPHDPAHLSRGYGASSQLGVEANDFGSTPAAPVDPSPLSQSLQPSGSQRLGRFEEDFDARTRGSSVLGDGDMDLPQRSASRASTLNQGGAPTRSGTLKKKSSVKRASSLKRSGSRRSTHAGSIRGVSIEDDERGGRHNSVFYTPVPTTGAPTEVLANRFQAWRKLLKDLISYFREVATSYEHRAKSLLKVSNVINNTNAPSLFMTEGGLNDANRILRDFYKQSVAEANKAKDIEAEVINQLSGLRADLGQKIKEIKSLSGDFKNSVEKEKETTRKCVAALEEALALVDSDPSSVAGKGDPYVVRLGVDRQVERQIDEENYLHRAYLNLENSGRELESIVVGEIQKAYNALASVLKRDADEIYTTIDKLRNGPIGMPRDFEWNSFVTHDPHFVNPNIPLRRLEDIEYPGKHHPATTEVRAGMLERKSKYLKSYTPGWYVLSPTHLHEFKSADRIYTQPPVMSLYLPEQKLGSHSQPGSSSHKFVLKGRQTGSMHRGHTWVFRAETYDTMQAWYEDVKILTEKTGEERNAFVRRHARSVSQGSARSVSSDGGLEEDEADEVPYSANQSMVNASAREATPQRPSPGGRFPSDIKSDRNLQAPLSPSSGSSEVGNDLTTASGFPYTSQPGTTDPVYSQLNQLPPAPQNDYAYGYNADNPYQSQQPQQYAEQAQATQYSVPEPIGYQQPPATQYNDPQPTSYQPPPAMQYANPETIAYQQPAAPQYSQPEPYTYQEPPSQAPAPIFGSSNPGVARHDSTYGDWMTPAAIGAGAGALGATAYQHHQQQHPQPHGVIPQTPEDETEPPLVSSSTPRGPPEIATPIPTTIPFASEPDSLATTPATSVDKSFLDGVEAVPAAVSAKVGNGGVGSGVGAGVGTAAMPPRPVRHNTDVSVSDLHVPGEYPKGAMRLV</sequence>
<evidence type="ECO:0000259" key="3">
    <source>
        <dbReference type="PROSITE" id="PS50003"/>
    </source>
</evidence>
<dbReference type="SUPFAM" id="SSF103657">
    <property type="entry name" value="BAR/IMD domain-like"/>
    <property type="match status" value="1"/>
</dbReference>
<dbReference type="SUPFAM" id="SSF50729">
    <property type="entry name" value="PH domain-like"/>
    <property type="match status" value="1"/>
</dbReference>
<evidence type="ECO:0000256" key="2">
    <source>
        <dbReference type="SAM" id="MobiDB-lite"/>
    </source>
</evidence>
<dbReference type="InterPro" id="IPR011993">
    <property type="entry name" value="PH-like_dom_sf"/>
</dbReference>
<dbReference type="InterPro" id="IPR001849">
    <property type="entry name" value="PH_domain"/>
</dbReference>
<reference evidence="4" key="1">
    <citation type="journal article" date="2020" name="Stud. Mycol.">
        <title>101 Dothideomycetes genomes: a test case for predicting lifestyles and emergence of pathogens.</title>
        <authorList>
            <person name="Haridas S."/>
            <person name="Albert R."/>
            <person name="Binder M."/>
            <person name="Bloem J."/>
            <person name="Labutti K."/>
            <person name="Salamov A."/>
            <person name="Andreopoulos B."/>
            <person name="Baker S."/>
            <person name="Barry K."/>
            <person name="Bills G."/>
            <person name="Bluhm B."/>
            <person name="Cannon C."/>
            <person name="Castanera R."/>
            <person name="Culley D."/>
            <person name="Daum C."/>
            <person name="Ezra D."/>
            <person name="Gonzalez J."/>
            <person name="Henrissat B."/>
            <person name="Kuo A."/>
            <person name="Liang C."/>
            <person name="Lipzen A."/>
            <person name="Lutzoni F."/>
            <person name="Magnuson J."/>
            <person name="Mondo S."/>
            <person name="Nolan M."/>
            <person name="Ohm R."/>
            <person name="Pangilinan J."/>
            <person name="Park H.-J."/>
            <person name="Ramirez L."/>
            <person name="Alfaro M."/>
            <person name="Sun H."/>
            <person name="Tritt A."/>
            <person name="Yoshinaga Y."/>
            <person name="Zwiers L.-H."/>
            <person name="Turgeon B."/>
            <person name="Goodwin S."/>
            <person name="Spatafora J."/>
            <person name="Crous P."/>
            <person name="Grigoriev I."/>
        </authorList>
    </citation>
    <scope>NUCLEOTIDE SEQUENCE</scope>
    <source>
        <strain evidence="4">CBS 122681</strain>
    </source>
</reference>
<dbReference type="InterPro" id="IPR046868">
    <property type="entry name" value="BAR_4"/>
</dbReference>
<dbReference type="InterPro" id="IPR027267">
    <property type="entry name" value="AH/BAR_dom_sf"/>
</dbReference>
<evidence type="ECO:0000313" key="4">
    <source>
        <dbReference type="EMBL" id="KAF2657811.1"/>
    </source>
</evidence>
<dbReference type="Pfam" id="PF20399">
    <property type="entry name" value="PH_20"/>
    <property type="match status" value="1"/>
</dbReference>
<gene>
    <name evidence="4" type="ORF">K491DRAFT_714106</name>
</gene>
<dbReference type="OrthoDB" id="5598057at2759"/>
<dbReference type="CDD" id="cd13311">
    <property type="entry name" value="PH_Slm1"/>
    <property type="match status" value="1"/>
</dbReference>
<accession>A0A6A6TER4</accession>